<comment type="caution">
    <text evidence="1">The sequence shown here is derived from an EMBL/GenBank/DDBJ whole genome shotgun (WGS) entry which is preliminary data.</text>
</comment>
<reference evidence="1" key="2">
    <citation type="submission" date="2020-11" db="EMBL/GenBank/DDBJ databases">
        <authorList>
            <person name="McCartney M.A."/>
            <person name="Auch B."/>
            <person name="Kono T."/>
            <person name="Mallez S."/>
            <person name="Becker A."/>
            <person name="Gohl D.M."/>
            <person name="Silverstein K.A.T."/>
            <person name="Koren S."/>
            <person name="Bechman K.B."/>
            <person name="Herman A."/>
            <person name="Abrahante J.E."/>
            <person name="Garbe J."/>
        </authorList>
    </citation>
    <scope>NUCLEOTIDE SEQUENCE</scope>
    <source>
        <strain evidence="1">Duluth1</strain>
        <tissue evidence="1">Whole animal</tissue>
    </source>
</reference>
<evidence type="ECO:0000313" key="2">
    <source>
        <dbReference type="Proteomes" id="UP000828390"/>
    </source>
</evidence>
<accession>A0A9D4MTY9</accession>
<dbReference type="EMBL" id="JAIWYP010000001">
    <property type="protein sequence ID" value="KAH3881741.1"/>
    <property type="molecule type" value="Genomic_DNA"/>
</dbReference>
<proteinExistence type="predicted"/>
<dbReference type="Proteomes" id="UP000828390">
    <property type="component" value="Unassembled WGS sequence"/>
</dbReference>
<sequence>MGGTVPDRNMKLINAPAIFVQLTENLHHGVHGHSAPTAVEMVIRREYGSVSSMEDRPEQTALEATVKHSLAVRTHAL</sequence>
<dbReference type="AlphaFoldDB" id="A0A9D4MTY9"/>
<name>A0A9D4MTY9_DREPO</name>
<reference evidence="1" key="1">
    <citation type="journal article" date="2019" name="bioRxiv">
        <title>The Genome of the Zebra Mussel, Dreissena polymorpha: A Resource for Invasive Species Research.</title>
        <authorList>
            <person name="McCartney M.A."/>
            <person name="Auch B."/>
            <person name="Kono T."/>
            <person name="Mallez S."/>
            <person name="Zhang Y."/>
            <person name="Obille A."/>
            <person name="Becker A."/>
            <person name="Abrahante J.E."/>
            <person name="Garbe J."/>
            <person name="Badalamenti J.P."/>
            <person name="Herman A."/>
            <person name="Mangelson H."/>
            <person name="Liachko I."/>
            <person name="Sullivan S."/>
            <person name="Sone E.D."/>
            <person name="Koren S."/>
            <person name="Silverstein K.A.T."/>
            <person name="Beckman K.B."/>
            <person name="Gohl D.M."/>
        </authorList>
    </citation>
    <scope>NUCLEOTIDE SEQUENCE</scope>
    <source>
        <strain evidence="1">Duluth1</strain>
        <tissue evidence="1">Whole animal</tissue>
    </source>
</reference>
<organism evidence="1 2">
    <name type="scientific">Dreissena polymorpha</name>
    <name type="common">Zebra mussel</name>
    <name type="synonym">Mytilus polymorpha</name>
    <dbReference type="NCBI Taxonomy" id="45954"/>
    <lineage>
        <taxon>Eukaryota</taxon>
        <taxon>Metazoa</taxon>
        <taxon>Spiralia</taxon>
        <taxon>Lophotrochozoa</taxon>
        <taxon>Mollusca</taxon>
        <taxon>Bivalvia</taxon>
        <taxon>Autobranchia</taxon>
        <taxon>Heteroconchia</taxon>
        <taxon>Euheterodonta</taxon>
        <taxon>Imparidentia</taxon>
        <taxon>Neoheterodontei</taxon>
        <taxon>Myida</taxon>
        <taxon>Dreissenoidea</taxon>
        <taxon>Dreissenidae</taxon>
        <taxon>Dreissena</taxon>
    </lineage>
</organism>
<gene>
    <name evidence="1" type="ORF">DPMN_005668</name>
</gene>
<evidence type="ECO:0000313" key="1">
    <source>
        <dbReference type="EMBL" id="KAH3881741.1"/>
    </source>
</evidence>
<keyword evidence="2" id="KW-1185">Reference proteome</keyword>
<protein>
    <submittedName>
        <fullName evidence="1">Uncharacterized protein</fullName>
    </submittedName>
</protein>